<evidence type="ECO:0000313" key="1">
    <source>
        <dbReference type="EMBL" id="RWS19170.1"/>
    </source>
</evidence>
<dbReference type="AlphaFoldDB" id="A0A443RVA1"/>
<gene>
    <name evidence="1" type="ORF">B4U80_14494</name>
</gene>
<accession>A0A443RVA1</accession>
<keyword evidence="2" id="KW-1185">Reference proteome</keyword>
<evidence type="ECO:0000313" key="2">
    <source>
        <dbReference type="Proteomes" id="UP000288716"/>
    </source>
</evidence>
<protein>
    <recommendedName>
        <fullName evidence="3">C2 domain-containing protein</fullName>
    </recommendedName>
</protein>
<dbReference type="EMBL" id="NCKV01029330">
    <property type="protein sequence ID" value="RWS19170.1"/>
    <property type="molecule type" value="Genomic_DNA"/>
</dbReference>
<organism evidence="1 2">
    <name type="scientific">Leptotrombidium deliense</name>
    <dbReference type="NCBI Taxonomy" id="299467"/>
    <lineage>
        <taxon>Eukaryota</taxon>
        <taxon>Metazoa</taxon>
        <taxon>Ecdysozoa</taxon>
        <taxon>Arthropoda</taxon>
        <taxon>Chelicerata</taxon>
        <taxon>Arachnida</taxon>
        <taxon>Acari</taxon>
        <taxon>Acariformes</taxon>
        <taxon>Trombidiformes</taxon>
        <taxon>Prostigmata</taxon>
        <taxon>Anystina</taxon>
        <taxon>Parasitengona</taxon>
        <taxon>Trombiculoidea</taxon>
        <taxon>Trombiculidae</taxon>
        <taxon>Leptotrombidium</taxon>
    </lineage>
</organism>
<dbReference type="SUPFAM" id="SSF49562">
    <property type="entry name" value="C2 domain (Calcium/lipid-binding domain, CaLB)"/>
    <property type="match status" value="1"/>
</dbReference>
<comment type="caution">
    <text evidence="1">The sequence shown here is derived from an EMBL/GenBank/DDBJ whole genome shotgun (WGS) entry which is preliminary data.</text>
</comment>
<dbReference type="InterPro" id="IPR035892">
    <property type="entry name" value="C2_domain_sf"/>
</dbReference>
<name>A0A443RVA1_9ACAR</name>
<dbReference type="VEuPathDB" id="VectorBase:LDEU012870"/>
<reference evidence="1 2" key="1">
    <citation type="journal article" date="2018" name="Gigascience">
        <title>Genomes of trombidid mites reveal novel predicted allergens and laterally-transferred genes associated with secondary metabolism.</title>
        <authorList>
            <person name="Dong X."/>
            <person name="Chaisiri K."/>
            <person name="Xia D."/>
            <person name="Armstrong S.D."/>
            <person name="Fang Y."/>
            <person name="Donnelly M.J."/>
            <person name="Kadowaki T."/>
            <person name="McGarry J.W."/>
            <person name="Darby A.C."/>
            <person name="Makepeace B.L."/>
        </authorList>
    </citation>
    <scope>NUCLEOTIDE SEQUENCE [LARGE SCALE GENOMIC DNA]</scope>
    <source>
        <strain evidence="1">UoL-UT</strain>
    </source>
</reference>
<proteinExistence type="predicted"/>
<sequence length="180" mass="20943">MSCKQCYEYLKSFVIEDAELFDVIKQDIDDKNVEKNKNTCSVKIQFALRTQTNLAIDVFRCVNIPIFKQNEIPESQVIIELWKSNTKVTQRSTEFKLNTRDPSFGRRFLFTISDGNIQRHFIRVLVATKKRGWLKNTISLVAETFIGIPKLEVRGSAHYSWYKMTIIGMPFAQEPKPSKN</sequence>
<dbReference type="Gene3D" id="2.60.40.150">
    <property type="entry name" value="C2 domain"/>
    <property type="match status" value="1"/>
</dbReference>
<evidence type="ECO:0008006" key="3">
    <source>
        <dbReference type="Google" id="ProtNLM"/>
    </source>
</evidence>
<dbReference type="Proteomes" id="UP000288716">
    <property type="component" value="Unassembled WGS sequence"/>
</dbReference>